<comment type="similarity">
    <text evidence="1">Belongs to the bacterial solute-binding protein ModA family.</text>
</comment>
<dbReference type="PANTHER" id="PTHR30632">
    <property type="entry name" value="MOLYBDATE-BINDING PERIPLASMIC PROTEIN"/>
    <property type="match status" value="1"/>
</dbReference>
<feature type="signal peptide" evidence="7">
    <location>
        <begin position="1"/>
        <end position="25"/>
    </location>
</feature>
<dbReference type="GO" id="GO:0030973">
    <property type="term" value="F:molybdate ion binding"/>
    <property type="evidence" value="ECO:0007669"/>
    <property type="project" value="InterPro"/>
</dbReference>
<dbReference type="SUPFAM" id="SSF53850">
    <property type="entry name" value="Periplasmic binding protein-like II"/>
    <property type="match status" value="1"/>
</dbReference>
<dbReference type="PANTHER" id="PTHR30632:SF14">
    <property type="entry name" value="TUNGSTATE_MOLYBDATE_CHROMATE-BINDING PROTEIN MODA"/>
    <property type="match status" value="1"/>
</dbReference>
<name>A0A5D4H126_9HYPH</name>
<dbReference type="GO" id="GO:0046872">
    <property type="term" value="F:metal ion binding"/>
    <property type="evidence" value="ECO:0007669"/>
    <property type="project" value="UniProtKB-KW"/>
</dbReference>
<feature type="chain" id="PRO_5022949372" evidence="7">
    <location>
        <begin position="26"/>
        <end position="262"/>
    </location>
</feature>
<dbReference type="PIRSF" id="PIRSF004846">
    <property type="entry name" value="ModA"/>
    <property type="match status" value="1"/>
</dbReference>
<dbReference type="InterPro" id="IPR044084">
    <property type="entry name" value="AvModA-like_subst-bd"/>
</dbReference>
<evidence type="ECO:0000256" key="2">
    <source>
        <dbReference type="ARBA" id="ARBA00022505"/>
    </source>
</evidence>
<evidence type="ECO:0000256" key="3">
    <source>
        <dbReference type="ARBA" id="ARBA00022723"/>
    </source>
</evidence>
<dbReference type="GO" id="GO:0015689">
    <property type="term" value="P:molybdate ion transport"/>
    <property type="evidence" value="ECO:0007669"/>
    <property type="project" value="InterPro"/>
</dbReference>
<protein>
    <submittedName>
        <fullName evidence="8">Molybdate ABC transporter substrate-binding protein</fullName>
    </submittedName>
</protein>
<dbReference type="OrthoDB" id="9785015at2"/>
<dbReference type="Pfam" id="PF13531">
    <property type="entry name" value="SBP_bac_11"/>
    <property type="match status" value="1"/>
</dbReference>
<keyword evidence="9" id="KW-1185">Reference proteome</keyword>
<keyword evidence="2 6" id="KW-0500">Molybdenum</keyword>
<dbReference type="EMBL" id="VSZS01000057">
    <property type="protein sequence ID" value="TYR33992.1"/>
    <property type="molecule type" value="Genomic_DNA"/>
</dbReference>
<reference evidence="8 9" key="1">
    <citation type="submission" date="2019-08" db="EMBL/GenBank/DDBJ databases">
        <authorList>
            <person name="Seo Y.L."/>
        </authorList>
    </citation>
    <scope>NUCLEOTIDE SEQUENCE [LARGE SCALE GENOMIC DNA]</scope>
    <source>
        <strain evidence="8 9">MaA-C15</strain>
    </source>
</reference>
<keyword evidence="3 6" id="KW-0479">Metal-binding</keyword>
<evidence type="ECO:0000256" key="6">
    <source>
        <dbReference type="PIRSR" id="PIRSR004846-1"/>
    </source>
</evidence>
<evidence type="ECO:0000313" key="8">
    <source>
        <dbReference type="EMBL" id="TYR33992.1"/>
    </source>
</evidence>
<organism evidence="8 9">
    <name type="scientific">Neoaquamicrobium microcysteis</name>
    <dbReference type="NCBI Taxonomy" id="2682781"/>
    <lineage>
        <taxon>Bacteria</taxon>
        <taxon>Pseudomonadati</taxon>
        <taxon>Pseudomonadota</taxon>
        <taxon>Alphaproteobacteria</taxon>
        <taxon>Hyphomicrobiales</taxon>
        <taxon>Phyllobacteriaceae</taxon>
        <taxon>Neoaquamicrobium</taxon>
    </lineage>
</organism>
<dbReference type="InterPro" id="IPR050682">
    <property type="entry name" value="ModA/WtpA"/>
</dbReference>
<dbReference type="AlphaFoldDB" id="A0A5D4H126"/>
<dbReference type="FunFam" id="3.40.190.10:FF:000035">
    <property type="entry name" value="Molybdate ABC transporter substrate-binding protein"/>
    <property type="match status" value="1"/>
</dbReference>
<dbReference type="Proteomes" id="UP000323258">
    <property type="component" value="Unassembled WGS sequence"/>
</dbReference>
<comment type="subunit">
    <text evidence="5">The complex is composed of two ATP-binding proteins (ModC), two transmembrane proteins (ModB) and a solute-binding protein (ModA).</text>
</comment>
<gene>
    <name evidence="8" type="primary">modA</name>
    <name evidence="8" type="ORF">FY036_05730</name>
</gene>
<reference evidence="8 9" key="2">
    <citation type="submission" date="2019-09" db="EMBL/GenBank/DDBJ databases">
        <title>Mesorhizobium sp. MaA-C15 isolated from Microcystis aeruginosa.</title>
        <authorList>
            <person name="Jeong S.E."/>
            <person name="Jin H.M."/>
            <person name="Jeon C.O."/>
        </authorList>
    </citation>
    <scope>NUCLEOTIDE SEQUENCE [LARGE SCALE GENOMIC DNA]</scope>
    <source>
        <strain evidence="8 9">MaA-C15</strain>
    </source>
</reference>
<evidence type="ECO:0000256" key="4">
    <source>
        <dbReference type="ARBA" id="ARBA00022729"/>
    </source>
</evidence>
<evidence type="ECO:0000256" key="1">
    <source>
        <dbReference type="ARBA" id="ARBA00009175"/>
    </source>
</evidence>
<feature type="binding site" evidence="6">
    <location>
        <position position="177"/>
    </location>
    <ligand>
        <name>molybdate</name>
        <dbReference type="ChEBI" id="CHEBI:36264"/>
    </ligand>
</feature>
<dbReference type="RefSeq" id="WP_148913755.1">
    <property type="nucleotide sequence ID" value="NZ_VSZS01000057.1"/>
</dbReference>
<dbReference type="GO" id="GO:1901359">
    <property type="term" value="F:tungstate binding"/>
    <property type="evidence" value="ECO:0007669"/>
    <property type="project" value="UniProtKB-ARBA"/>
</dbReference>
<proteinExistence type="inferred from homology"/>
<keyword evidence="4 7" id="KW-0732">Signal</keyword>
<dbReference type="Gene3D" id="3.40.190.10">
    <property type="entry name" value="Periplasmic binding protein-like II"/>
    <property type="match status" value="2"/>
</dbReference>
<accession>A0A5D4H126</accession>
<comment type="caution">
    <text evidence="8">The sequence shown here is derived from an EMBL/GenBank/DDBJ whole genome shotgun (WGS) entry which is preliminary data.</text>
</comment>
<evidence type="ECO:0000256" key="5">
    <source>
        <dbReference type="ARBA" id="ARBA00062515"/>
    </source>
</evidence>
<sequence>MLKSVTHLFYGLALATGLSGAPVLAQNEVPVVAAAANLQFAIEEIAEQFTEDTGSQVRLSIGSTGNIARQIRQGAPFELFLSADDTTIAGLDDVGLTRDEGMIYAVGRIVIIAPTGSPLRVDGNLDGLASALEAGEISRFAIANPEHAPFGVAARKALQHKGLWEALQTHLVLGENISQAAQFALSGNAEGGIIAYSLALAAEVGGNGTFELIPEDWHEPLRQRMALLKDAGPAAEAFYDYLQGPPAREIMERYGFVLPKGE</sequence>
<evidence type="ECO:0000256" key="7">
    <source>
        <dbReference type="SAM" id="SignalP"/>
    </source>
</evidence>
<dbReference type="NCBIfam" id="TIGR01256">
    <property type="entry name" value="modA"/>
    <property type="match status" value="1"/>
</dbReference>
<feature type="binding site" evidence="6">
    <location>
        <position position="64"/>
    </location>
    <ligand>
        <name>molybdate</name>
        <dbReference type="ChEBI" id="CHEBI:36264"/>
    </ligand>
</feature>
<evidence type="ECO:0000313" key="9">
    <source>
        <dbReference type="Proteomes" id="UP000323258"/>
    </source>
</evidence>
<dbReference type="InterPro" id="IPR005950">
    <property type="entry name" value="ModA"/>
</dbReference>
<dbReference type="CDD" id="cd13539">
    <property type="entry name" value="PBP2_AvModA"/>
    <property type="match status" value="1"/>
</dbReference>